<dbReference type="SUPFAM" id="SSF55073">
    <property type="entry name" value="Nucleotide cyclase"/>
    <property type="match status" value="1"/>
</dbReference>
<dbReference type="InterPro" id="IPR052155">
    <property type="entry name" value="Biofilm_reg_signaling"/>
</dbReference>
<feature type="transmembrane region" description="Helical" evidence="2">
    <location>
        <begin position="399"/>
        <end position="419"/>
    </location>
</feature>
<dbReference type="NCBIfam" id="TIGR00254">
    <property type="entry name" value="GGDEF"/>
    <property type="match status" value="1"/>
</dbReference>
<dbReference type="InterPro" id="IPR029787">
    <property type="entry name" value="Nucleotide_cyclase"/>
</dbReference>
<keyword evidence="2" id="KW-1133">Transmembrane helix</keyword>
<feature type="region of interest" description="Disordered" evidence="1">
    <location>
        <begin position="654"/>
        <end position="675"/>
    </location>
</feature>
<name>A0A844BCT1_9BURK</name>
<proteinExistence type="predicted"/>
<gene>
    <name evidence="4" type="ORF">GHT07_13560</name>
</gene>
<keyword evidence="5" id="KW-1185">Reference proteome</keyword>
<dbReference type="InterPro" id="IPR043128">
    <property type="entry name" value="Rev_trsase/Diguanyl_cyclase"/>
</dbReference>
<dbReference type="Pfam" id="PF07696">
    <property type="entry name" value="7TMR-DISMED2"/>
    <property type="match status" value="1"/>
</dbReference>
<evidence type="ECO:0000256" key="2">
    <source>
        <dbReference type="SAM" id="Phobius"/>
    </source>
</evidence>
<keyword evidence="2" id="KW-0472">Membrane</keyword>
<dbReference type="InterPro" id="IPR011622">
    <property type="entry name" value="7TMR_DISM_rcpt_extracell_dom2"/>
</dbReference>
<keyword evidence="2" id="KW-0812">Transmembrane</keyword>
<evidence type="ECO:0000313" key="5">
    <source>
        <dbReference type="Proteomes" id="UP000487350"/>
    </source>
</evidence>
<feature type="domain" description="GGDEF" evidence="3">
    <location>
        <begin position="498"/>
        <end position="631"/>
    </location>
</feature>
<dbReference type="PROSITE" id="PS50887">
    <property type="entry name" value="GGDEF"/>
    <property type="match status" value="1"/>
</dbReference>
<evidence type="ECO:0000256" key="1">
    <source>
        <dbReference type="SAM" id="MobiDB-lite"/>
    </source>
</evidence>
<feature type="transmembrane region" description="Helical" evidence="2">
    <location>
        <begin position="371"/>
        <end position="392"/>
    </location>
</feature>
<organism evidence="4 5">
    <name type="scientific">Caenimonas koreensis DSM 17982</name>
    <dbReference type="NCBI Taxonomy" id="1121255"/>
    <lineage>
        <taxon>Bacteria</taxon>
        <taxon>Pseudomonadati</taxon>
        <taxon>Pseudomonadota</taxon>
        <taxon>Betaproteobacteria</taxon>
        <taxon>Burkholderiales</taxon>
        <taxon>Comamonadaceae</taxon>
        <taxon>Caenimonas</taxon>
    </lineage>
</organism>
<feature type="transmembrane region" description="Helical" evidence="2">
    <location>
        <begin position="317"/>
        <end position="335"/>
    </location>
</feature>
<comment type="caution">
    <text evidence="4">The sequence shown here is derived from an EMBL/GenBank/DDBJ whole genome shotgun (WGS) entry which is preliminary data.</text>
</comment>
<accession>A0A844BCT1</accession>
<feature type="transmembrane region" description="Helical" evidence="2">
    <location>
        <begin position="431"/>
        <end position="452"/>
    </location>
</feature>
<dbReference type="AlphaFoldDB" id="A0A844BCT1"/>
<feature type="transmembrane region" description="Helical" evidence="2">
    <location>
        <begin position="347"/>
        <end position="365"/>
    </location>
</feature>
<reference evidence="4 5" key="1">
    <citation type="submission" date="2019-11" db="EMBL/GenBank/DDBJ databases">
        <title>Caenimonas koreensis gen. nov., sp. nov., isolated from activated sludge.</title>
        <authorList>
            <person name="Seung H.R."/>
        </authorList>
    </citation>
    <scope>NUCLEOTIDE SEQUENCE [LARGE SCALE GENOMIC DNA]</scope>
    <source>
        <strain evidence="4 5">EMB320</strain>
    </source>
</reference>
<dbReference type="EMBL" id="WJBU01000012">
    <property type="protein sequence ID" value="MRD48311.1"/>
    <property type="molecule type" value="Genomic_DNA"/>
</dbReference>
<dbReference type="Proteomes" id="UP000487350">
    <property type="component" value="Unassembled WGS sequence"/>
</dbReference>
<feature type="transmembrane region" description="Helical" evidence="2">
    <location>
        <begin position="250"/>
        <end position="269"/>
    </location>
</feature>
<dbReference type="PANTHER" id="PTHR44757">
    <property type="entry name" value="DIGUANYLATE CYCLASE DGCP"/>
    <property type="match status" value="1"/>
</dbReference>
<dbReference type="Pfam" id="PF00990">
    <property type="entry name" value="GGDEF"/>
    <property type="match status" value="1"/>
</dbReference>
<dbReference type="Gene3D" id="2.60.40.2380">
    <property type="match status" value="1"/>
</dbReference>
<evidence type="ECO:0000259" key="3">
    <source>
        <dbReference type="PROSITE" id="PS50887"/>
    </source>
</evidence>
<dbReference type="PANTHER" id="PTHR44757:SF2">
    <property type="entry name" value="BIOFILM ARCHITECTURE MAINTENANCE PROTEIN MBAA"/>
    <property type="match status" value="1"/>
</dbReference>
<dbReference type="InterPro" id="IPR000160">
    <property type="entry name" value="GGDEF_dom"/>
</dbReference>
<feature type="transmembrane region" description="Helical" evidence="2">
    <location>
        <begin position="281"/>
        <end position="305"/>
    </location>
</feature>
<dbReference type="Pfam" id="PF07695">
    <property type="entry name" value="7TMR-DISM_7TM"/>
    <property type="match status" value="1"/>
</dbReference>
<dbReference type="Gene3D" id="3.30.70.270">
    <property type="match status" value="1"/>
</dbReference>
<sequence length="675" mass="73069">MPAFVNALNKVDLPTLGNPTIPHFKLMVVSENRTRQCMPSAGCSRAARLLLRAKQLLASSIAALLLATGSCATAAAAPVSPPAAASIPAALQLNDSLAPLDAQEFGRGWIDATSNSTLEQVMQPGVASFQPTRPDLIYALGEPCALWLHYRLQRGRTDRVGWLLTVPMPAIDSVTVYQQDVNNRWVGHSAGDTLAVASWPEAGRYPAFRLDLPAGQPRDVYVRIKHYTAANFPVQLMSATAYDQHVQIEYLGLGLVFGALVLLIAACLAQSLAYRDTVYAWYALYAFLTTLCVAAYTGVAGHLLWPSFGALGDAIQPILALLASASALLFVRNLTGISARYPLIDKGVYWFGLAGIVAAAAYPVLPRGVALAMMAAYSISVTLTAMGVAWAAWRRGDVVGVWVLCAYVPITIAVVMAMLRPLGYLAQSFATQYAIAVAMAIEVPLLLVALNIRSRERHGAQIRELALSTQDALTGLLAPHLFHDRLRQVVTRFRRDRESAAVVFIDLVNYQRIKEHYGSAVAEQSLLRSVIKLRRLLRDVDTVSRVGEARFGLILEGVRSRVAVTDRAARLIAAGLMPLAGLKPDVTLQFHIGAVLLEERVSDAPDLVDALDELLASMSERTRRPIRFLEPEVTQPAPLEADSALPGEADSLLPTEVLELGPRDEAAAKQTATRH</sequence>
<dbReference type="InterPro" id="IPR011623">
    <property type="entry name" value="7TMR_DISM_rcpt_extracell_dom1"/>
</dbReference>
<dbReference type="OrthoDB" id="8873418at2"/>
<protein>
    <submittedName>
        <fullName evidence="4">Diguanylate cyclase</fullName>
    </submittedName>
</protein>
<dbReference type="SMART" id="SM00267">
    <property type="entry name" value="GGDEF"/>
    <property type="match status" value="1"/>
</dbReference>
<evidence type="ECO:0000313" key="4">
    <source>
        <dbReference type="EMBL" id="MRD48311.1"/>
    </source>
</evidence>